<dbReference type="AlphaFoldDB" id="A0A1T1D2J9"/>
<organism evidence="1 2">
    <name type="scientific">Candidatus Synechococcus spongiarum LMB bulk15N</name>
    <dbReference type="NCBI Taxonomy" id="1943583"/>
    <lineage>
        <taxon>Bacteria</taxon>
        <taxon>Bacillati</taxon>
        <taxon>Cyanobacteriota</taxon>
        <taxon>Cyanophyceae</taxon>
        <taxon>Synechococcales</taxon>
        <taxon>Synechococcaceae</taxon>
        <taxon>Synechococcus</taxon>
    </lineage>
</organism>
<evidence type="ECO:0000313" key="2">
    <source>
        <dbReference type="Proteomes" id="UP000242590"/>
    </source>
</evidence>
<comment type="caution">
    <text evidence="1">The sequence shown here is derived from an EMBL/GenBank/DDBJ whole genome shotgun (WGS) entry which is preliminary data.</text>
</comment>
<protein>
    <submittedName>
        <fullName evidence="1">Uncharacterized protein</fullName>
    </submittedName>
</protein>
<gene>
    <name evidence="1" type="ORF">BV53_04685</name>
</gene>
<proteinExistence type="predicted"/>
<accession>A0A1T1D2J9</accession>
<evidence type="ECO:0000313" key="1">
    <source>
        <dbReference type="EMBL" id="OOV35020.1"/>
    </source>
</evidence>
<reference evidence="1 2" key="1">
    <citation type="submission" date="2017-02" db="EMBL/GenBank/DDBJ databases">
        <title>Draft Genome Sequences of 'Candidatus Synechococcus spongiarum', Cyanobacterial Symbionts of the Mediterranean Sponge Aplysina aerophoba from two locations.</title>
        <authorList>
            <person name="Slaby B.M."/>
            <person name="Hentschel U."/>
        </authorList>
    </citation>
    <scope>NUCLEOTIDE SEQUENCE [LARGE SCALE GENOMIC DNA]</scope>
    <source>
        <strain evidence="1">LMB bulk15N</strain>
    </source>
</reference>
<sequence length="73" mass="7155">MVCERGGGAVSVRLTATQPDAASEPVVTAASFATALLPVAAVEAYRLSLVLPGAIVRSVGAAGSACARVTVTV</sequence>
<dbReference type="EMBL" id="MWLE01000061">
    <property type="protein sequence ID" value="OOV35020.1"/>
    <property type="molecule type" value="Genomic_DNA"/>
</dbReference>
<name>A0A1T1D2J9_9SYNE</name>
<dbReference type="Proteomes" id="UP000242590">
    <property type="component" value="Unassembled WGS sequence"/>
</dbReference>